<dbReference type="Gene3D" id="3.40.50.300">
    <property type="entry name" value="P-loop containing nucleotide triphosphate hydrolases"/>
    <property type="match status" value="1"/>
</dbReference>
<keyword evidence="7" id="KW-1185">Reference proteome</keyword>
<dbReference type="SUPFAM" id="SSF52540">
    <property type="entry name" value="P-loop containing nucleoside triphosphate hydrolases"/>
    <property type="match status" value="1"/>
</dbReference>
<dbReference type="Pfam" id="PF02223">
    <property type="entry name" value="Thymidylate_kin"/>
    <property type="match status" value="1"/>
</dbReference>
<comment type="caution">
    <text evidence="6">The sequence shown here is derived from an EMBL/GenBank/DDBJ whole genome shotgun (WGS) entry which is preliminary data.</text>
</comment>
<dbReference type="RefSeq" id="WP_271804892.1">
    <property type="nucleotide sequence ID" value="NZ_JAQMTU010000028.1"/>
</dbReference>
<dbReference type="InterPro" id="IPR027417">
    <property type="entry name" value="P-loop_NTPase"/>
</dbReference>
<dbReference type="PANTHER" id="PTHR10344">
    <property type="entry name" value="THYMIDYLATE KINASE"/>
    <property type="match status" value="1"/>
</dbReference>
<evidence type="ECO:0000256" key="1">
    <source>
        <dbReference type="ARBA" id="ARBA00009776"/>
    </source>
</evidence>
<feature type="domain" description="Thymidylate kinase-like" evidence="5">
    <location>
        <begin position="11"/>
        <end position="158"/>
    </location>
</feature>
<comment type="similarity">
    <text evidence="1">Belongs to the thymidylate kinase family.</text>
</comment>
<dbReference type="EMBL" id="JAQMTU010000028">
    <property type="protein sequence ID" value="MDB9485730.1"/>
    <property type="molecule type" value="Genomic_DNA"/>
</dbReference>
<organism evidence="6 7">
    <name type="scientific">Dolichospermum circinale CS-537/01</name>
    <dbReference type="NCBI Taxonomy" id="3021739"/>
    <lineage>
        <taxon>Bacteria</taxon>
        <taxon>Bacillati</taxon>
        <taxon>Cyanobacteriota</taxon>
        <taxon>Cyanophyceae</taxon>
        <taxon>Nostocales</taxon>
        <taxon>Aphanizomenonaceae</taxon>
        <taxon>Dolichospermum</taxon>
        <taxon>Dolichospermum circinale</taxon>
    </lineage>
</organism>
<evidence type="ECO:0000256" key="3">
    <source>
        <dbReference type="ARBA" id="ARBA00022741"/>
    </source>
</evidence>
<keyword evidence="3" id="KW-0547">Nucleotide-binding</keyword>
<keyword evidence="4" id="KW-0067">ATP-binding</keyword>
<dbReference type="InterPro" id="IPR039430">
    <property type="entry name" value="Thymidylate_kin-like_dom"/>
</dbReference>
<evidence type="ECO:0000259" key="5">
    <source>
        <dbReference type="Pfam" id="PF02223"/>
    </source>
</evidence>
<evidence type="ECO:0000256" key="2">
    <source>
        <dbReference type="ARBA" id="ARBA00017144"/>
    </source>
</evidence>
<reference evidence="6 7" key="1">
    <citation type="submission" date="2023-01" db="EMBL/GenBank/DDBJ databases">
        <title>Genomes from the Australian National Cyanobacteria Reference Collection.</title>
        <authorList>
            <person name="Willis A."/>
            <person name="Lee E.M.F."/>
        </authorList>
    </citation>
    <scope>NUCLEOTIDE SEQUENCE [LARGE SCALE GENOMIC DNA]</scope>
    <source>
        <strain evidence="6 7">CS-537/01</strain>
    </source>
</reference>
<evidence type="ECO:0000313" key="7">
    <source>
        <dbReference type="Proteomes" id="UP001212123"/>
    </source>
</evidence>
<evidence type="ECO:0000256" key="4">
    <source>
        <dbReference type="ARBA" id="ARBA00022840"/>
    </source>
</evidence>
<proteinExistence type="inferred from homology"/>
<accession>A0ABT5A2G0</accession>
<name>A0ABT5A2G0_9CYAN</name>
<dbReference type="Proteomes" id="UP001212123">
    <property type="component" value="Unassembled WGS sequence"/>
</dbReference>
<dbReference type="PANTHER" id="PTHR10344:SF4">
    <property type="entry name" value="UMP-CMP KINASE 2, MITOCHONDRIAL"/>
    <property type="match status" value="1"/>
</dbReference>
<sequence length="197" mass="23075">MTFKKPSFIVIEGLDGSGKSTISELLVQSIDNSILYKTPPHEYKTIREYVDNSGNKYSELYYYLSGVFYASTQIQKFLKEGKTVVCDRYYYTTFTAYSYLLESTFIDFWKNINLIISKLEQPDYSFILTVQNKEIREERLNRRAKLSRDDKESLDDAIINRTLIAYQKFDDLIEIDTSYLTPEQVVDVIKNYISKAT</sequence>
<gene>
    <name evidence="6" type="ORF">PN492_04075</name>
</gene>
<evidence type="ECO:0000313" key="6">
    <source>
        <dbReference type="EMBL" id="MDB9485730.1"/>
    </source>
</evidence>
<protein>
    <recommendedName>
        <fullName evidence="2">Thymidylate kinase</fullName>
    </recommendedName>
</protein>